<sequence>MQSIVKTFTVNSCRIIKNYDCNNAAVFYRFVENFSLAE</sequence>
<protein>
    <submittedName>
        <fullName evidence="1">Uncharacterized protein</fullName>
    </submittedName>
</protein>
<evidence type="ECO:0000313" key="2">
    <source>
        <dbReference type="Proteomes" id="UP000244959"/>
    </source>
</evidence>
<dbReference type="Proteomes" id="UP000244959">
    <property type="component" value="Chromosome I"/>
</dbReference>
<keyword evidence="2" id="KW-1185">Reference proteome</keyword>
<dbReference type="AlphaFoldDB" id="A0A2U3R6Z4"/>
<proteinExistence type="predicted"/>
<dbReference type="EMBL" id="LS398551">
    <property type="protein sequence ID" value="SPR08950.1"/>
    <property type="molecule type" value="Genomic_DNA"/>
</dbReference>
<reference evidence="2" key="1">
    <citation type="submission" date="2018-03" db="EMBL/GenBank/DDBJ databases">
        <authorList>
            <person name="Batty M. E."/>
            <person name="Batty M E."/>
        </authorList>
    </citation>
    <scope>NUCLEOTIDE SEQUENCE [LARGE SCALE GENOMIC DNA]</scope>
    <source>
        <strain evidence="2">Gilliam</strain>
    </source>
</reference>
<evidence type="ECO:0000313" key="1">
    <source>
        <dbReference type="EMBL" id="SPR08950.1"/>
    </source>
</evidence>
<gene>
    <name evidence="1" type="ORF">GILLIAM_01802</name>
</gene>
<accession>A0A2U3R6Z4</accession>
<organism evidence="1 2">
    <name type="scientific">Orientia tsutsugamushi str. Gilliam</name>
    <dbReference type="NCBI Taxonomy" id="1359184"/>
    <lineage>
        <taxon>Bacteria</taxon>
        <taxon>Pseudomonadati</taxon>
        <taxon>Pseudomonadota</taxon>
        <taxon>Alphaproteobacteria</taxon>
        <taxon>Rickettsiales</taxon>
        <taxon>Rickettsiaceae</taxon>
        <taxon>Rickettsieae</taxon>
        <taxon>Orientia</taxon>
    </lineage>
</organism>
<name>A0A2U3R6Z4_ORITS</name>